<dbReference type="Pfam" id="PF06547">
    <property type="entry name" value="DUF1117"/>
    <property type="match status" value="1"/>
</dbReference>
<accession>A0A6A6KK29</accession>
<name>A0A6A6KK29_HEVBR</name>
<keyword evidence="7" id="KW-0862">Zinc</keyword>
<evidence type="ECO:0000256" key="1">
    <source>
        <dbReference type="ARBA" id="ARBA00000900"/>
    </source>
</evidence>
<dbReference type="GO" id="GO:0061630">
    <property type="term" value="F:ubiquitin protein ligase activity"/>
    <property type="evidence" value="ECO:0007669"/>
    <property type="project" value="UniProtKB-EC"/>
</dbReference>
<keyword evidence="6" id="KW-0833">Ubl conjugation pathway</keyword>
<comment type="caution">
    <text evidence="11">The sequence shown here is derived from an EMBL/GenBank/DDBJ whole genome shotgun (WGS) entry which is preliminary data.</text>
</comment>
<dbReference type="InterPro" id="IPR039525">
    <property type="entry name" value="RNF126-like_zinc-ribbon"/>
</dbReference>
<comment type="catalytic activity">
    <reaction evidence="1">
        <text>S-ubiquitinyl-[E2 ubiquitin-conjugating enzyme]-L-cysteine + [acceptor protein]-L-lysine = [E2 ubiquitin-conjugating enzyme]-L-cysteine + N(6)-ubiquitinyl-[acceptor protein]-L-lysine.</text>
        <dbReference type="EC" id="2.3.2.27"/>
    </reaction>
</comment>
<feature type="domain" description="E3 ubiquitin-protein ligase RNF126-like zinc-ribbon" evidence="10">
    <location>
        <begin position="6"/>
        <end position="41"/>
    </location>
</feature>
<evidence type="ECO:0000256" key="7">
    <source>
        <dbReference type="ARBA" id="ARBA00022833"/>
    </source>
</evidence>
<evidence type="ECO:0000313" key="11">
    <source>
        <dbReference type="EMBL" id="KAF2288655.1"/>
    </source>
</evidence>
<evidence type="ECO:0000256" key="8">
    <source>
        <dbReference type="SAM" id="MobiDB-lite"/>
    </source>
</evidence>
<evidence type="ECO:0000256" key="3">
    <source>
        <dbReference type="ARBA" id="ARBA00022679"/>
    </source>
</evidence>
<evidence type="ECO:0000256" key="5">
    <source>
        <dbReference type="ARBA" id="ARBA00022771"/>
    </source>
</evidence>
<dbReference type="EMBL" id="JAAGAX010000016">
    <property type="protein sequence ID" value="KAF2288655.1"/>
    <property type="molecule type" value="Genomic_DNA"/>
</dbReference>
<gene>
    <name evidence="11" type="ORF">GH714_010000</name>
</gene>
<dbReference type="AlphaFoldDB" id="A0A6A6KK29"/>
<keyword evidence="12" id="KW-1185">Reference proteome</keyword>
<organism evidence="11 12">
    <name type="scientific">Hevea brasiliensis</name>
    <name type="common">Para rubber tree</name>
    <name type="synonym">Siphonia brasiliensis</name>
    <dbReference type="NCBI Taxonomy" id="3981"/>
    <lineage>
        <taxon>Eukaryota</taxon>
        <taxon>Viridiplantae</taxon>
        <taxon>Streptophyta</taxon>
        <taxon>Embryophyta</taxon>
        <taxon>Tracheophyta</taxon>
        <taxon>Spermatophyta</taxon>
        <taxon>Magnoliopsida</taxon>
        <taxon>eudicotyledons</taxon>
        <taxon>Gunneridae</taxon>
        <taxon>Pentapetalae</taxon>
        <taxon>rosids</taxon>
        <taxon>fabids</taxon>
        <taxon>Malpighiales</taxon>
        <taxon>Euphorbiaceae</taxon>
        <taxon>Crotonoideae</taxon>
        <taxon>Micrandreae</taxon>
        <taxon>Hevea</taxon>
    </lineage>
</organism>
<evidence type="ECO:0000256" key="4">
    <source>
        <dbReference type="ARBA" id="ARBA00022723"/>
    </source>
</evidence>
<keyword evidence="3" id="KW-0808">Transferase</keyword>
<evidence type="ECO:0000256" key="2">
    <source>
        <dbReference type="ARBA" id="ARBA00012483"/>
    </source>
</evidence>
<evidence type="ECO:0000313" key="12">
    <source>
        <dbReference type="Proteomes" id="UP000467840"/>
    </source>
</evidence>
<sequence length="259" mass="28555">MASMESSFWCYRCSRFIRVRVRATYDSILCPECGGGFVEDIGTPSRSPLHHRLPAAAMYPSNPDHITTPRLRRNRRSGGDRSPFNPVIVLRGPADGGGANDGASGTSSYTMTMVLVCRHELPTDLRGNGSGSGRSSPESGEETVGLTIWRLPGGGFAVGRFTGGRRAAERELPVVFTEMDGGFNAPTAPRMISWAPNGRRSREGSGLGRAFRNFFSFFGRIGRRARDESGLARRSRSNTMLARSSRRENSPWFMQDNRW</sequence>
<dbReference type="InterPro" id="IPR010543">
    <property type="entry name" value="DUF1117"/>
</dbReference>
<dbReference type="EC" id="2.3.2.27" evidence="2"/>
<dbReference type="GO" id="GO:0008270">
    <property type="term" value="F:zinc ion binding"/>
    <property type="evidence" value="ECO:0007669"/>
    <property type="project" value="UniProtKB-KW"/>
</dbReference>
<evidence type="ECO:0000256" key="6">
    <source>
        <dbReference type="ARBA" id="ARBA00022786"/>
    </source>
</evidence>
<feature type="region of interest" description="Disordered" evidence="8">
    <location>
        <begin position="55"/>
        <end position="105"/>
    </location>
</feature>
<keyword evidence="5" id="KW-0863">Zinc-finger</keyword>
<proteinExistence type="predicted"/>
<feature type="region of interest" description="Disordered" evidence="8">
    <location>
        <begin position="228"/>
        <end position="247"/>
    </location>
</feature>
<protein>
    <recommendedName>
        <fullName evidence="2">RING-type E3 ubiquitin transferase</fullName>
        <ecNumber evidence="2">2.3.2.27</ecNumber>
    </recommendedName>
</protein>
<evidence type="ECO:0000259" key="9">
    <source>
        <dbReference type="Pfam" id="PF06547"/>
    </source>
</evidence>
<evidence type="ECO:0000259" key="10">
    <source>
        <dbReference type="Pfam" id="PF14369"/>
    </source>
</evidence>
<feature type="domain" description="DUF1117" evidence="9">
    <location>
        <begin position="144"/>
        <end position="240"/>
    </location>
</feature>
<dbReference type="Proteomes" id="UP000467840">
    <property type="component" value="Chromosome 8"/>
</dbReference>
<reference evidence="11 12" key="1">
    <citation type="journal article" date="2020" name="Mol. Plant">
        <title>The Chromosome-Based Rubber Tree Genome Provides New Insights into Spurge Genome Evolution and Rubber Biosynthesis.</title>
        <authorList>
            <person name="Liu J."/>
            <person name="Shi C."/>
            <person name="Shi C.C."/>
            <person name="Li W."/>
            <person name="Zhang Q.J."/>
            <person name="Zhang Y."/>
            <person name="Li K."/>
            <person name="Lu H.F."/>
            <person name="Shi C."/>
            <person name="Zhu S.T."/>
            <person name="Xiao Z.Y."/>
            <person name="Nan H."/>
            <person name="Yue Y."/>
            <person name="Zhu X.G."/>
            <person name="Wu Y."/>
            <person name="Hong X.N."/>
            <person name="Fan G.Y."/>
            <person name="Tong Y."/>
            <person name="Zhang D."/>
            <person name="Mao C.L."/>
            <person name="Liu Y.L."/>
            <person name="Hao S.J."/>
            <person name="Liu W.Q."/>
            <person name="Lv M.Q."/>
            <person name="Zhang H.B."/>
            <person name="Liu Y."/>
            <person name="Hu-Tang G.R."/>
            <person name="Wang J.P."/>
            <person name="Wang J.H."/>
            <person name="Sun Y.H."/>
            <person name="Ni S.B."/>
            <person name="Chen W.B."/>
            <person name="Zhang X.C."/>
            <person name="Jiao Y.N."/>
            <person name="Eichler E.E."/>
            <person name="Li G.H."/>
            <person name="Liu X."/>
            <person name="Gao L.Z."/>
        </authorList>
    </citation>
    <scope>NUCLEOTIDE SEQUENCE [LARGE SCALE GENOMIC DNA]</scope>
    <source>
        <strain evidence="12">cv. GT1</strain>
        <tissue evidence="11">Leaf</tissue>
    </source>
</reference>
<dbReference type="Pfam" id="PF14369">
    <property type="entry name" value="Zn_ribbon_19"/>
    <property type="match status" value="1"/>
</dbReference>
<keyword evidence="4" id="KW-0479">Metal-binding</keyword>